<dbReference type="NCBIfam" id="TIGR01174">
    <property type="entry name" value="ftsA"/>
    <property type="match status" value="1"/>
</dbReference>
<keyword evidence="4 5" id="KW-0131">Cell cycle</keyword>
<evidence type="ECO:0000256" key="2">
    <source>
        <dbReference type="ARBA" id="ARBA00022618"/>
    </source>
</evidence>
<organism evidence="8 9">
    <name type="scientific">Treponema pedis</name>
    <dbReference type="NCBI Taxonomy" id="409322"/>
    <lineage>
        <taxon>Bacteria</taxon>
        <taxon>Pseudomonadati</taxon>
        <taxon>Spirochaetota</taxon>
        <taxon>Spirochaetia</taxon>
        <taxon>Spirochaetales</taxon>
        <taxon>Treponemataceae</taxon>
        <taxon>Treponema</taxon>
    </lineage>
</organism>
<evidence type="ECO:0000256" key="5">
    <source>
        <dbReference type="HAMAP-Rule" id="MF_02033"/>
    </source>
</evidence>
<dbReference type="HAMAP" id="MF_02033">
    <property type="entry name" value="FtsA"/>
    <property type="match status" value="1"/>
</dbReference>
<evidence type="ECO:0000259" key="7">
    <source>
        <dbReference type="SMART" id="SM00842"/>
    </source>
</evidence>
<evidence type="ECO:0000256" key="3">
    <source>
        <dbReference type="ARBA" id="ARBA00023136"/>
    </source>
</evidence>
<proteinExistence type="inferred from homology"/>
<evidence type="ECO:0000256" key="4">
    <source>
        <dbReference type="ARBA" id="ARBA00023306"/>
    </source>
</evidence>
<evidence type="ECO:0000313" key="8">
    <source>
        <dbReference type="EMBL" id="QOW59925.1"/>
    </source>
</evidence>
<dbReference type="GO" id="GO:0032153">
    <property type="term" value="C:cell division site"/>
    <property type="evidence" value="ECO:0007669"/>
    <property type="project" value="UniProtKB-UniRule"/>
</dbReference>
<dbReference type="GeneID" id="301090599"/>
<comment type="subunit">
    <text evidence="5">Self-interacts. Interacts with FtsZ.</text>
</comment>
<evidence type="ECO:0000256" key="1">
    <source>
        <dbReference type="ARBA" id="ARBA00022475"/>
    </source>
</evidence>
<dbReference type="Gene3D" id="3.30.1490.110">
    <property type="match status" value="1"/>
</dbReference>
<protein>
    <recommendedName>
        <fullName evidence="5 6">Cell division protein FtsA</fullName>
    </recommendedName>
</protein>
<dbReference type="Pfam" id="PF02491">
    <property type="entry name" value="SHS2_FTSA"/>
    <property type="match status" value="1"/>
</dbReference>
<dbReference type="Gene3D" id="3.30.420.40">
    <property type="match status" value="2"/>
</dbReference>
<dbReference type="SUPFAM" id="SSF53067">
    <property type="entry name" value="Actin-like ATPase domain"/>
    <property type="match status" value="2"/>
</dbReference>
<dbReference type="InterPro" id="IPR003494">
    <property type="entry name" value="SHS2_FtsA"/>
</dbReference>
<keyword evidence="2 5" id="KW-0132">Cell division</keyword>
<dbReference type="InterPro" id="IPR020823">
    <property type="entry name" value="Cell_div_FtsA"/>
</dbReference>
<accession>A0A7S6WMM3</accession>
<dbReference type="EMBL" id="CP061839">
    <property type="protein sequence ID" value="QOW59925.1"/>
    <property type="molecule type" value="Genomic_DNA"/>
</dbReference>
<dbReference type="PIRSF" id="PIRSF003101">
    <property type="entry name" value="FtsA"/>
    <property type="match status" value="1"/>
</dbReference>
<name>A0A7S6WMM3_9SPIR</name>
<dbReference type="SMART" id="SM00842">
    <property type="entry name" value="FtsA"/>
    <property type="match status" value="1"/>
</dbReference>
<dbReference type="Proteomes" id="UP000593915">
    <property type="component" value="Chromosome"/>
</dbReference>
<keyword evidence="1 5" id="KW-1003">Cell membrane</keyword>
<dbReference type="InterPro" id="IPR050696">
    <property type="entry name" value="FtsA/MreB"/>
</dbReference>
<dbReference type="InterPro" id="IPR043129">
    <property type="entry name" value="ATPase_NBD"/>
</dbReference>
<evidence type="ECO:0000256" key="6">
    <source>
        <dbReference type="PIRNR" id="PIRNR003101"/>
    </source>
</evidence>
<dbReference type="PANTHER" id="PTHR32432:SF4">
    <property type="entry name" value="CELL DIVISION PROTEIN FTSA"/>
    <property type="match status" value="1"/>
</dbReference>
<comment type="similarity">
    <text evidence="5 6">Belongs to the FtsA/MreB family.</text>
</comment>
<sequence>MSSDIIVGLDIGTKNTRVVVAEKLETGGFQIIGIGSAESTGMRKGAITNIESTVRGINNAVESAEMMSGVDIDHCVVGLGGTHIEGLNSRGVFPVSYKGGGDKGKNNREIDKNDIESVINSAKAVVIPLDREIIHVVPQSYTVDKQRDIKDPLNMIGVRLEAEVHIITGSVTSIKNMVLCVNRANLRVDGFMHHGLADVKSVMTRDEQELGSILIDIGAGTTEIVVMQNGAPVMTTAIPVGGIQVTNDLAVIKKIPFDIAEKIKLSNGCCWSDFIEANEQVLLPGVAGRGPEEISKLEICEIFQARMAEIFAIIKDKVSSFTKGMHLSGSVVICGGGALLSGTVELASEIFNMPSVRLGVPATVGGLTGEYRSPEFAAVLGLVWNAYENQNKEESVSANGGETSKTVFKKFSDFFKDLF</sequence>
<evidence type="ECO:0000313" key="9">
    <source>
        <dbReference type="Proteomes" id="UP000593915"/>
    </source>
</evidence>
<dbReference type="GO" id="GO:0009898">
    <property type="term" value="C:cytoplasmic side of plasma membrane"/>
    <property type="evidence" value="ECO:0007669"/>
    <property type="project" value="UniProtKB-UniRule"/>
</dbReference>
<dbReference type="Pfam" id="PF14450">
    <property type="entry name" value="FtsA"/>
    <property type="match status" value="1"/>
</dbReference>
<dbReference type="CDD" id="cd24048">
    <property type="entry name" value="ASKHA_NBD_FtsA"/>
    <property type="match status" value="1"/>
</dbReference>
<keyword evidence="3 5" id="KW-0472">Membrane</keyword>
<dbReference type="PANTHER" id="PTHR32432">
    <property type="entry name" value="CELL DIVISION PROTEIN FTSA-RELATED"/>
    <property type="match status" value="1"/>
</dbReference>
<feature type="domain" description="SHS2" evidence="7">
    <location>
        <begin position="6"/>
        <end position="202"/>
    </location>
</feature>
<comment type="function">
    <text evidence="5 6">Cell division protein that is involved in the assembly of the Z ring. May serve as a membrane anchor for the Z ring.</text>
</comment>
<dbReference type="GO" id="GO:0043093">
    <property type="term" value="P:FtsZ-dependent cytokinesis"/>
    <property type="evidence" value="ECO:0007669"/>
    <property type="project" value="UniProtKB-UniRule"/>
</dbReference>
<comment type="subcellular location">
    <subcellularLocation>
        <location evidence="5">Cell membrane</location>
        <topology evidence="5">Peripheral membrane protein</topology>
        <orientation evidence="5">Cytoplasmic side</orientation>
    </subcellularLocation>
    <text evidence="5">Localizes to the Z ring in an FtsZ-dependent manner. Targeted to the membrane through a conserved C-terminal amphipathic helix.</text>
</comment>
<dbReference type="AlphaFoldDB" id="A0A7S6WMM3"/>
<gene>
    <name evidence="5 8" type="primary">ftsA</name>
    <name evidence="8" type="ORF">IFE08_08625</name>
</gene>
<dbReference type="RefSeq" id="WP_020965890.1">
    <property type="nucleotide sequence ID" value="NZ_CP061839.1"/>
</dbReference>
<reference evidence="8 9" key="1">
    <citation type="submission" date="2020-09" db="EMBL/GenBank/DDBJ databases">
        <title>Characterization of Treponema spp. from bovine digital dermatitis in Korea.</title>
        <authorList>
            <person name="Espiritu H.M."/>
            <person name="Cho Y.I."/>
            <person name="Mamuad L."/>
        </authorList>
    </citation>
    <scope>NUCLEOTIDE SEQUENCE [LARGE SCALE GENOMIC DNA]</scope>
    <source>
        <strain evidence="8 9">KS1</strain>
    </source>
</reference>